<protein>
    <submittedName>
        <fullName evidence="1">12765_t:CDS:1</fullName>
    </submittedName>
</protein>
<dbReference type="AlphaFoldDB" id="A0A9N9JHQ5"/>
<sequence length="153" mass="17877">MDGLYGKCAKCSRYNTSFAWCQSCDPFKTTQGWTSGDNDIDNCIKEFQLKSTSYESVIEWIPFDRLYNVHKIEESKFQAQWLDGVRKIKNKDEKHTLYGITQDTITGQYMVVFDDFYSIRNIIYGYCTQCEGFDTSEAWCQSCDPFKTTQGWT</sequence>
<gene>
    <name evidence="1" type="ORF">AMORRO_LOCUS17459</name>
</gene>
<feature type="non-terminal residue" evidence="1">
    <location>
        <position position="153"/>
    </location>
</feature>
<evidence type="ECO:0000313" key="1">
    <source>
        <dbReference type="EMBL" id="CAG8782672.1"/>
    </source>
</evidence>
<dbReference type="OrthoDB" id="2441790at2759"/>
<keyword evidence="2" id="KW-1185">Reference proteome</keyword>
<feature type="non-terminal residue" evidence="1">
    <location>
        <position position="1"/>
    </location>
</feature>
<name>A0A9N9JHQ5_9GLOM</name>
<organism evidence="1 2">
    <name type="scientific">Acaulospora morrowiae</name>
    <dbReference type="NCBI Taxonomy" id="94023"/>
    <lineage>
        <taxon>Eukaryota</taxon>
        <taxon>Fungi</taxon>
        <taxon>Fungi incertae sedis</taxon>
        <taxon>Mucoromycota</taxon>
        <taxon>Glomeromycotina</taxon>
        <taxon>Glomeromycetes</taxon>
        <taxon>Diversisporales</taxon>
        <taxon>Acaulosporaceae</taxon>
        <taxon>Acaulospora</taxon>
    </lineage>
</organism>
<comment type="caution">
    <text evidence="1">The sequence shown here is derived from an EMBL/GenBank/DDBJ whole genome shotgun (WGS) entry which is preliminary data.</text>
</comment>
<dbReference type="EMBL" id="CAJVPV010054012">
    <property type="protein sequence ID" value="CAG8782672.1"/>
    <property type="molecule type" value="Genomic_DNA"/>
</dbReference>
<dbReference type="Proteomes" id="UP000789342">
    <property type="component" value="Unassembled WGS sequence"/>
</dbReference>
<proteinExistence type="predicted"/>
<evidence type="ECO:0000313" key="2">
    <source>
        <dbReference type="Proteomes" id="UP000789342"/>
    </source>
</evidence>
<accession>A0A9N9JHQ5</accession>
<reference evidence="1" key="1">
    <citation type="submission" date="2021-06" db="EMBL/GenBank/DDBJ databases">
        <authorList>
            <person name="Kallberg Y."/>
            <person name="Tangrot J."/>
            <person name="Rosling A."/>
        </authorList>
    </citation>
    <scope>NUCLEOTIDE SEQUENCE</scope>
    <source>
        <strain evidence="1">CL551</strain>
    </source>
</reference>